<organism evidence="2 3">
    <name type="scientific">Lacibacter cauensis</name>
    <dbReference type="NCBI Taxonomy" id="510947"/>
    <lineage>
        <taxon>Bacteria</taxon>
        <taxon>Pseudomonadati</taxon>
        <taxon>Bacteroidota</taxon>
        <taxon>Chitinophagia</taxon>
        <taxon>Chitinophagales</taxon>
        <taxon>Chitinophagaceae</taxon>
        <taxon>Lacibacter</taxon>
    </lineage>
</organism>
<keyword evidence="3" id="KW-1185">Reference proteome</keyword>
<protein>
    <submittedName>
        <fullName evidence="2">Uncharacterized protein</fullName>
    </submittedName>
</protein>
<evidence type="ECO:0000313" key="2">
    <source>
        <dbReference type="EMBL" id="TWI85215.1"/>
    </source>
</evidence>
<comment type="caution">
    <text evidence="2">The sequence shown here is derived from an EMBL/GenBank/DDBJ whole genome shotgun (WGS) entry which is preliminary data.</text>
</comment>
<keyword evidence="1" id="KW-1133">Transmembrane helix</keyword>
<keyword evidence="1" id="KW-0472">Membrane</keyword>
<proteinExistence type="predicted"/>
<name>A0A562SVA2_9BACT</name>
<keyword evidence="1" id="KW-0812">Transmembrane</keyword>
<evidence type="ECO:0000256" key="1">
    <source>
        <dbReference type="SAM" id="Phobius"/>
    </source>
</evidence>
<accession>A0A562SVA2</accession>
<sequence length="39" mass="4581">MNTNLPGNNEKKWNSWYIAVAVTLVVLIIVFYFFTQQFA</sequence>
<reference evidence="2 3" key="1">
    <citation type="journal article" date="2015" name="Stand. Genomic Sci.">
        <title>Genomic Encyclopedia of Bacterial and Archaeal Type Strains, Phase III: the genomes of soil and plant-associated and newly described type strains.</title>
        <authorList>
            <person name="Whitman W.B."/>
            <person name="Woyke T."/>
            <person name="Klenk H.P."/>
            <person name="Zhou Y."/>
            <person name="Lilburn T.G."/>
            <person name="Beck B.J."/>
            <person name="De Vos P."/>
            <person name="Vandamme P."/>
            <person name="Eisen J.A."/>
            <person name="Garrity G."/>
            <person name="Hugenholtz P."/>
            <person name="Kyrpides N.C."/>
        </authorList>
    </citation>
    <scope>NUCLEOTIDE SEQUENCE [LARGE SCALE GENOMIC DNA]</scope>
    <source>
        <strain evidence="2 3">CGMCC 1.7271</strain>
    </source>
</reference>
<dbReference type="EMBL" id="VLLE01000002">
    <property type="protein sequence ID" value="TWI85215.1"/>
    <property type="molecule type" value="Genomic_DNA"/>
</dbReference>
<gene>
    <name evidence="2" type="ORF">IQ13_0372</name>
</gene>
<evidence type="ECO:0000313" key="3">
    <source>
        <dbReference type="Proteomes" id="UP000316167"/>
    </source>
</evidence>
<dbReference type="AlphaFoldDB" id="A0A562SVA2"/>
<feature type="transmembrane region" description="Helical" evidence="1">
    <location>
        <begin position="15"/>
        <end position="34"/>
    </location>
</feature>
<dbReference type="Proteomes" id="UP000316167">
    <property type="component" value="Unassembled WGS sequence"/>
</dbReference>